<keyword evidence="1" id="KW-0998">Cell outer membrane</keyword>
<dbReference type="PANTHER" id="PTHR30442:SF0">
    <property type="entry name" value="FE(3+) DICITRATE TRANSPORT PROTEIN FECA"/>
    <property type="match status" value="1"/>
</dbReference>
<evidence type="ECO:0000256" key="2">
    <source>
        <dbReference type="SAM" id="SignalP"/>
    </source>
</evidence>
<evidence type="ECO:0000256" key="1">
    <source>
        <dbReference type="PROSITE-ProRule" id="PRU01360"/>
    </source>
</evidence>
<feature type="domain" description="TonB-dependent receptor plug" evidence="3">
    <location>
        <begin position="50"/>
        <end position="158"/>
    </location>
</feature>
<dbReference type="GO" id="GO:0009279">
    <property type="term" value="C:cell outer membrane"/>
    <property type="evidence" value="ECO:0007669"/>
    <property type="project" value="UniProtKB-SubCell"/>
</dbReference>
<feature type="non-terminal residue" evidence="4">
    <location>
        <position position="187"/>
    </location>
</feature>
<keyword evidence="4" id="KW-0675">Receptor</keyword>
<protein>
    <submittedName>
        <fullName evidence="4">TonB-dependent siderophore receptor</fullName>
    </submittedName>
</protein>
<proteinExistence type="inferred from homology"/>
<organism evidence="4 5">
    <name type="scientific">Haliea salexigens</name>
    <dbReference type="NCBI Taxonomy" id="287487"/>
    <lineage>
        <taxon>Bacteria</taxon>
        <taxon>Pseudomonadati</taxon>
        <taxon>Pseudomonadota</taxon>
        <taxon>Gammaproteobacteria</taxon>
        <taxon>Cellvibrionales</taxon>
        <taxon>Halieaceae</taxon>
        <taxon>Haliea</taxon>
    </lineage>
</organism>
<comment type="subcellular location">
    <subcellularLocation>
        <location evidence="1">Cell outer membrane</location>
        <topology evidence="1">Multi-pass membrane protein</topology>
    </subcellularLocation>
</comment>
<dbReference type="AlphaFoldDB" id="A0A3C1KST1"/>
<reference evidence="4 5" key="1">
    <citation type="journal article" date="2018" name="Nat. Biotechnol.">
        <title>A standardized bacterial taxonomy based on genome phylogeny substantially revises the tree of life.</title>
        <authorList>
            <person name="Parks D.H."/>
            <person name="Chuvochina M."/>
            <person name="Waite D.W."/>
            <person name="Rinke C."/>
            <person name="Skarshewski A."/>
            <person name="Chaumeil P.A."/>
            <person name="Hugenholtz P."/>
        </authorList>
    </citation>
    <scope>NUCLEOTIDE SEQUENCE [LARGE SCALE GENOMIC DNA]</scope>
    <source>
        <strain evidence="4">UBA9158</strain>
    </source>
</reference>
<sequence>MKSASLRPSKRVLPLAVAAVFLPSALSAQEGGEFPMPVIEVIGKSEDAVSRQTGSVVLIDREALELIQPLSTDDALRRVAGINTATEDETAIVANLGIRGLSASESKSLILEDGVPVAPGLFIGNERYFNPRIQRIERIEVLKGSASLRYGPSTIGGVVNYQTKTPDDGVLLSGRLGSFDTREASIE</sequence>
<dbReference type="EMBL" id="DMND01000227">
    <property type="protein sequence ID" value="HAN29384.1"/>
    <property type="molecule type" value="Genomic_DNA"/>
</dbReference>
<gene>
    <name evidence="4" type="ORF">DCP75_17000</name>
</gene>
<evidence type="ECO:0000259" key="3">
    <source>
        <dbReference type="Pfam" id="PF07715"/>
    </source>
</evidence>
<keyword evidence="2" id="KW-0732">Signal</keyword>
<accession>A0A3C1KST1</accession>
<evidence type="ECO:0000313" key="5">
    <source>
        <dbReference type="Proteomes" id="UP000259273"/>
    </source>
</evidence>
<comment type="similarity">
    <text evidence="1">Belongs to the TonB-dependent receptor family.</text>
</comment>
<keyword evidence="1" id="KW-0813">Transport</keyword>
<keyword evidence="1" id="KW-1134">Transmembrane beta strand</keyword>
<keyword evidence="1" id="KW-0472">Membrane</keyword>
<dbReference type="Pfam" id="PF07715">
    <property type="entry name" value="Plug"/>
    <property type="match status" value="1"/>
</dbReference>
<dbReference type="SUPFAM" id="SSF56935">
    <property type="entry name" value="Porins"/>
    <property type="match status" value="1"/>
</dbReference>
<name>A0A3C1KST1_9GAMM</name>
<dbReference type="PROSITE" id="PS52016">
    <property type="entry name" value="TONB_DEPENDENT_REC_3"/>
    <property type="match status" value="1"/>
</dbReference>
<comment type="caution">
    <text evidence="4">The sequence shown here is derived from an EMBL/GenBank/DDBJ whole genome shotgun (WGS) entry which is preliminary data.</text>
</comment>
<dbReference type="GO" id="GO:0033214">
    <property type="term" value="P:siderophore-iron import into cell"/>
    <property type="evidence" value="ECO:0007669"/>
    <property type="project" value="TreeGrafter"/>
</dbReference>
<dbReference type="InterPro" id="IPR037066">
    <property type="entry name" value="Plug_dom_sf"/>
</dbReference>
<keyword evidence="1" id="KW-0812">Transmembrane</keyword>
<dbReference type="Gene3D" id="2.170.130.10">
    <property type="entry name" value="TonB-dependent receptor, plug domain"/>
    <property type="match status" value="1"/>
</dbReference>
<feature type="signal peptide" evidence="2">
    <location>
        <begin position="1"/>
        <end position="28"/>
    </location>
</feature>
<dbReference type="PANTHER" id="PTHR30442">
    <property type="entry name" value="IRON III DICITRATE TRANSPORT PROTEIN FECA"/>
    <property type="match status" value="1"/>
</dbReference>
<feature type="chain" id="PRO_5017578117" evidence="2">
    <location>
        <begin position="29"/>
        <end position="187"/>
    </location>
</feature>
<dbReference type="InterPro" id="IPR039426">
    <property type="entry name" value="TonB-dep_rcpt-like"/>
</dbReference>
<dbReference type="Proteomes" id="UP000259273">
    <property type="component" value="Unassembled WGS sequence"/>
</dbReference>
<evidence type="ECO:0000313" key="4">
    <source>
        <dbReference type="EMBL" id="HAN29384.1"/>
    </source>
</evidence>
<dbReference type="InterPro" id="IPR012910">
    <property type="entry name" value="Plug_dom"/>
</dbReference>